<gene>
    <name evidence="1" type="ORF">GMO_15910</name>
</gene>
<dbReference type="eggNOG" id="COG0400">
    <property type="taxonomic scope" value="Bacteria"/>
</dbReference>
<dbReference type="RefSeq" id="WP_008851738.1">
    <property type="nucleotide sequence ID" value="NZ_AGQV01000004.1"/>
</dbReference>
<keyword evidence="2" id="KW-1185">Reference proteome</keyword>
<dbReference type="PATRIC" id="fig|1088869.3.peg.1587"/>
<sequence>MIMDVYCVHGWGFDASFWELMLDHLHDMTAHVADCGYYGAEYWPALPERPYIAVGHSAGALHLLRRPLPRCAGLVFFNGFPRFVAGEDFPQGTPARFLERMRSRLGQAPEAVLADFRKRCGVDSPLPGVPCVERLERGLTALLEEDHRMEAGRWGDRLHWMTGRDDPFDAARAGFSSSGQSVEGGHLLPLTQPEACARFLRSSLSEAQ</sequence>
<proteinExistence type="predicted"/>
<dbReference type="Gene3D" id="3.40.50.1820">
    <property type="entry name" value="alpha/beta hydrolase"/>
    <property type="match status" value="1"/>
</dbReference>
<dbReference type="EMBL" id="AGQV01000004">
    <property type="protein sequence ID" value="EHH68241.1"/>
    <property type="molecule type" value="Genomic_DNA"/>
</dbReference>
<dbReference type="AlphaFoldDB" id="G6XJC5"/>
<comment type="caution">
    <text evidence="1">The sequence shown here is derived from an EMBL/GenBank/DDBJ whole genome shotgun (WGS) entry which is preliminary data.</text>
</comment>
<dbReference type="OrthoDB" id="7165362at2"/>
<reference evidence="1 2" key="1">
    <citation type="submission" date="2011-10" db="EMBL/GenBank/DDBJ databases">
        <title>Genome sequence of Gluconobacter morbifer G707, isolated from Drosophila gut.</title>
        <authorList>
            <person name="Lee W.-J."/>
            <person name="Kim E.-K."/>
        </authorList>
    </citation>
    <scope>NUCLEOTIDE SEQUENCE [LARGE SCALE GENOMIC DNA]</scope>
    <source>
        <strain evidence="1 2">G707</strain>
    </source>
</reference>
<dbReference type="SUPFAM" id="SSF53474">
    <property type="entry name" value="alpha/beta-Hydrolases"/>
    <property type="match status" value="1"/>
</dbReference>
<name>G6XJC5_9PROT</name>
<dbReference type="InterPro" id="IPR029058">
    <property type="entry name" value="AB_hydrolase_fold"/>
</dbReference>
<evidence type="ECO:0000313" key="2">
    <source>
        <dbReference type="Proteomes" id="UP000004949"/>
    </source>
</evidence>
<accession>G6XJC5</accession>
<protein>
    <submittedName>
        <fullName evidence="1">Biotin synthesis protein BioH</fullName>
    </submittedName>
</protein>
<dbReference type="Proteomes" id="UP000004949">
    <property type="component" value="Unassembled WGS sequence"/>
</dbReference>
<evidence type="ECO:0000313" key="1">
    <source>
        <dbReference type="EMBL" id="EHH68241.1"/>
    </source>
</evidence>
<dbReference type="STRING" id="1088869.GMO_15910"/>
<organism evidence="1 2">
    <name type="scientific">Gluconobacter morbifer G707</name>
    <dbReference type="NCBI Taxonomy" id="1088869"/>
    <lineage>
        <taxon>Bacteria</taxon>
        <taxon>Pseudomonadati</taxon>
        <taxon>Pseudomonadota</taxon>
        <taxon>Alphaproteobacteria</taxon>
        <taxon>Acetobacterales</taxon>
        <taxon>Acetobacteraceae</taxon>
        <taxon>Gluconobacter</taxon>
    </lineage>
</organism>